<reference evidence="11" key="1">
    <citation type="submission" date="2024-04" db="EMBL/GenBank/DDBJ databases">
        <authorList>
            <person name="Shaw F."/>
            <person name="Minotto A."/>
        </authorList>
    </citation>
    <scope>NUCLEOTIDE SEQUENCE [LARGE SCALE GENOMIC DNA]</scope>
</reference>
<sequence>MPVPRTYDAILTLVLFLLSNLAVIFPFRIPVPRIFVSFLRDCLVYLYVLPVKSKPPRRVYVHADYITVPLFSVLLLLATRSMDGSTIRRGVLGADGVEPLSILALFLSLAYISISLDFTGLFRFSAFWVARRGGTSGPRLYLYLYLFFLVSGIIVGNDPVILCGTPFLAYLTRVSGITPPTAWIFSQFAAANMASVVLVSSNPTNLVLTGAFSISFVSYSAHVILPFLAAATFVFPVLLFGLFRSPQLIPSSLNLDLSGDENESALVDKKGAVFGSVLMLATLALLAGTSTIHVPVWQITVPAGLAMMFRDIYHDWSYSRTLRSQRAETPGTYELQEIPTSKGKGDSELREIPASSSPSSPDLRESARFDLASFVHKCSLRLSAQFPTVSAVFPRLPIPVLPFAFLMFILIQGLSTKGWIELFSTWWAAWVKQTGPLGAVGGMAFISCLLCNFCGTNIGATILLARIIQLWESQSDNMVDPRTRDGAIYALAIGSNFGAFTITISASLAGLLWRGILRQKGIRIRPKQFLLLNLPISFVAMLVSCGVLAGEMFVIHRNDRKE</sequence>
<feature type="transmembrane region" description="Helical" evidence="8">
    <location>
        <begin position="6"/>
        <end position="27"/>
    </location>
</feature>
<feature type="transmembrane region" description="Helical" evidence="8">
    <location>
        <begin position="182"/>
        <end position="199"/>
    </location>
</feature>
<name>A0ABP1DW77_9APHY</name>
<dbReference type="EMBL" id="OZ037949">
    <property type="protein sequence ID" value="CAL1712066.1"/>
    <property type="molecule type" value="Genomic_DNA"/>
</dbReference>
<keyword evidence="5 8" id="KW-1133">Transmembrane helix</keyword>
<evidence type="ECO:0000256" key="4">
    <source>
        <dbReference type="ARBA" id="ARBA00022692"/>
    </source>
</evidence>
<accession>A0ABP1DW77</accession>
<feature type="transmembrane region" description="Helical" evidence="8">
    <location>
        <begin position="59"/>
        <end position="79"/>
    </location>
</feature>
<keyword evidence="3" id="KW-1003">Cell membrane</keyword>
<evidence type="ECO:0000256" key="3">
    <source>
        <dbReference type="ARBA" id="ARBA00022475"/>
    </source>
</evidence>
<evidence type="ECO:0000313" key="11">
    <source>
        <dbReference type="Proteomes" id="UP001497453"/>
    </source>
</evidence>
<feature type="transmembrane region" description="Helical" evidence="8">
    <location>
        <begin position="100"/>
        <end position="122"/>
    </location>
</feature>
<dbReference type="PANTHER" id="PTHR43302">
    <property type="entry name" value="TRANSPORTER ARSB-RELATED"/>
    <property type="match status" value="1"/>
</dbReference>
<gene>
    <name evidence="10" type="ORF">GFSPODELE1_LOCUS8647</name>
</gene>
<keyword evidence="2" id="KW-0813">Transport</keyword>
<dbReference type="PANTHER" id="PTHR43302:SF5">
    <property type="entry name" value="TRANSPORTER ARSB-RELATED"/>
    <property type="match status" value="1"/>
</dbReference>
<evidence type="ECO:0000256" key="8">
    <source>
        <dbReference type="SAM" id="Phobius"/>
    </source>
</evidence>
<evidence type="ECO:0000256" key="5">
    <source>
        <dbReference type="ARBA" id="ARBA00022989"/>
    </source>
</evidence>
<feature type="region of interest" description="Disordered" evidence="7">
    <location>
        <begin position="327"/>
        <end position="364"/>
    </location>
</feature>
<keyword evidence="4 8" id="KW-0812">Transmembrane</keyword>
<feature type="transmembrane region" description="Helical" evidence="8">
    <location>
        <begin position="486"/>
        <end position="512"/>
    </location>
</feature>
<dbReference type="InterPro" id="IPR004680">
    <property type="entry name" value="Cit_transptr-like_dom"/>
</dbReference>
<dbReference type="Pfam" id="PF03600">
    <property type="entry name" value="CitMHS"/>
    <property type="match status" value="1"/>
</dbReference>
<evidence type="ECO:0000256" key="6">
    <source>
        <dbReference type="ARBA" id="ARBA00023136"/>
    </source>
</evidence>
<feature type="transmembrane region" description="Helical" evidence="8">
    <location>
        <begin position="400"/>
        <end position="420"/>
    </location>
</feature>
<keyword evidence="11" id="KW-1185">Reference proteome</keyword>
<evidence type="ECO:0000256" key="7">
    <source>
        <dbReference type="SAM" id="MobiDB-lite"/>
    </source>
</evidence>
<feature type="transmembrane region" description="Helical" evidence="8">
    <location>
        <begin position="440"/>
        <end position="465"/>
    </location>
</feature>
<proteinExistence type="predicted"/>
<protein>
    <recommendedName>
        <fullName evidence="9">Citrate transporter-like domain-containing protein</fullName>
    </recommendedName>
</protein>
<dbReference type="Proteomes" id="UP001497453">
    <property type="component" value="Chromosome 6"/>
</dbReference>
<organism evidence="10 11">
    <name type="scientific">Somion occarium</name>
    <dbReference type="NCBI Taxonomy" id="3059160"/>
    <lineage>
        <taxon>Eukaryota</taxon>
        <taxon>Fungi</taxon>
        <taxon>Dikarya</taxon>
        <taxon>Basidiomycota</taxon>
        <taxon>Agaricomycotina</taxon>
        <taxon>Agaricomycetes</taxon>
        <taxon>Polyporales</taxon>
        <taxon>Cerrenaceae</taxon>
        <taxon>Somion</taxon>
    </lineage>
</organism>
<evidence type="ECO:0000313" key="10">
    <source>
        <dbReference type="EMBL" id="CAL1712066.1"/>
    </source>
</evidence>
<comment type="subcellular location">
    <subcellularLocation>
        <location evidence="1">Cell membrane</location>
        <topology evidence="1">Multi-pass membrane protein</topology>
    </subcellularLocation>
</comment>
<feature type="domain" description="Citrate transporter-like" evidence="9">
    <location>
        <begin position="87"/>
        <end position="473"/>
    </location>
</feature>
<evidence type="ECO:0000259" key="9">
    <source>
        <dbReference type="Pfam" id="PF03600"/>
    </source>
</evidence>
<evidence type="ECO:0000256" key="1">
    <source>
        <dbReference type="ARBA" id="ARBA00004651"/>
    </source>
</evidence>
<evidence type="ECO:0000256" key="2">
    <source>
        <dbReference type="ARBA" id="ARBA00022448"/>
    </source>
</evidence>
<feature type="transmembrane region" description="Helical" evidence="8">
    <location>
        <begin position="219"/>
        <end position="243"/>
    </location>
</feature>
<feature type="transmembrane region" description="Helical" evidence="8">
    <location>
        <begin position="532"/>
        <end position="555"/>
    </location>
</feature>
<feature type="transmembrane region" description="Helical" evidence="8">
    <location>
        <begin position="271"/>
        <end position="289"/>
    </location>
</feature>
<feature type="transmembrane region" description="Helical" evidence="8">
    <location>
        <begin position="142"/>
        <end position="170"/>
    </location>
</feature>
<keyword evidence="6 8" id="KW-0472">Membrane</keyword>